<dbReference type="InterPro" id="IPR021109">
    <property type="entry name" value="Peptidase_aspartic_dom_sf"/>
</dbReference>
<dbReference type="OrthoDB" id="1426993at2759"/>
<dbReference type="SUPFAM" id="SSF50630">
    <property type="entry name" value="Acid proteases"/>
    <property type="match status" value="1"/>
</dbReference>
<dbReference type="CDD" id="cd00303">
    <property type="entry name" value="retropepsin_like"/>
    <property type="match status" value="1"/>
</dbReference>
<evidence type="ECO:0000313" key="3">
    <source>
        <dbReference type="Proteomes" id="UP000257109"/>
    </source>
</evidence>
<name>A0A371FEW4_MUCPR</name>
<dbReference type="EMBL" id="QJKJ01009369">
    <property type="protein sequence ID" value="RDX76837.1"/>
    <property type="molecule type" value="Genomic_DNA"/>
</dbReference>
<dbReference type="Pfam" id="PF24924">
    <property type="entry name" value="DUF7745"/>
    <property type="match status" value="1"/>
</dbReference>
<comment type="caution">
    <text evidence="2">The sequence shown here is derived from an EMBL/GenBank/DDBJ whole genome shotgun (WGS) entry which is preliminary data.</text>
</comment>
<feature type="non-terminal residue" evidence="2">
    <location>
        <position position="1"/>
    </location>
</feature>
<dbReference type="PANTHER" id="PTHR33240">
    <property type="entry name" value="OS08G0508500 PROTEIN"/>
    <property type="match status" value="1"/>
</dbReference>
<dbReference type="Proteomes" id="UP000257109">
    <property type="component" value="Unassembled WGS sequence"/>
</dbReference>
<feature type="domain" description="DUF7745" evidence="1">
    <location>
        <begin position="196"/>
        <end position="364"/>
    </location>
</feature>
<organism evidence="2 3">
    <name type="scientific">Mucuna pruriens</name>
    <name type="common">Velvet bean</name>
    <name type="synonym">Dolichos pruriens</name>
    <dbReference type="NCBI Taxonomy" id="157652"/>
    <lineage>
        <taxon>Eukaryota</taxon>
        <taxon>Viridiplantae</taxon>
        <taxon>Streptophyta</taxon>
        <taxon>Embryophyta</taxon>
        <taxon>Tracheophyta</taxon>
        <taxon>Spermatophyta</taxon>
        <taxon>Magnoliopsida</taxon>
        <taxon>eudicotyledons</taxon>
        <taxon>Gunneridae</taxon>
        <taxon>Pentapetalae</taxon>
        <taxon>rosids</taxon>
        <taxon>fabids</taxon>
        <taxon>Fabales</taxon>
        <taxon>Fabaceae</taxon>
        <taxon>Papilionoideae</taxon>
        <taxon>50 kb inversion clade</taxon>
        <taxon>NPAAA clade</taxon>
        <taxon>indigoferoid/millettioid clade</taxon>
        <taxon>Phaseoleae</taxon>
        <taxon>Mucuna</taxon>
    </lineage>
</organism>
<dbReference type="PANTHER" id="PTHR33240:SF15">
    <property type="entry name" value="GAG-PRO-LIKE PROTEIN"/>
    <property type="match status" value="1"/>
</dbReference>
<dbReference type="STRING" id="157652.A0A371FEW4"/>
<proteinExistence type="predicted"/>
<evidence type="ECO:0000313" key="2">
    <source>
        <dbReference type="EMBL" id="RDX76837.1"/>
    </source>
</evidence>
<dbReference type="AlphaFoldDB" id="A0A371FEW4"/>
<sequence length="384" mass="43179">MITRVMIDNGSSLNVLSKITLDKLYSPSLQLRTSFVVVRAFDGSKREVMGVITLPIRIDPITFDITFLIMDIQPAYSCLLGIPYIHAIGVIPSSLHQKVKFITWQQLINVMREKELIISTPTPTKYIEGDEKALETSFQSLEVASTTHAKPGNLSPSRAEIMAAQREQQEVSYFKISKWHRPSKNMNVSLEELERGNWPSSEKIAKLLKVPEVEILRARQQRSGVEGIPLSYLEERMSMLIKFGNWDLLADTLGLAIYRIVLLLHLNDYVDLAVIDAFIAVKEKGLSPTVVVLANTYYSLQRCHDGRGGRLVCCLPALYVWLISHIFVSKCPTTCPIEDHKWCLVPNKNGSEWAMFLASLTDKTFDGIQNGTKGMRSSTCAEDS</sequence>
<evidence type="ECO:0000259" key="1">
    <source>
        <dbReference type="Pfam" id="PF24924"/>
    </source>
</evidence>
<reference evidence="2" key="1">
    <citation type="submission" date="2018-05" db="EMBL/GenBank/DDBJ databases">
        <title>Draft genome of Mucuna pruriens seed.</title>
        <authorList>
            <person name="Nnadi N.E."/>
            <person name="Vos R."/>
            <person name="Hasami M.H."/>
            <person name="Devisetty U.K."/>
            <person name="Aguiy J.C."/>
        </authorList>
    </citation>
    <scope>NUCLEOTIDE SEQUENCE [LARGE SCALE GENOMIC DNA]</scope>
    <source>
        <strain evidence="2">JCA_2017</strain>
    </source>
</reference>
<dbReference type="Gene3D" id="2.40.70.10">
    <property type="entry name" value="Acid Proteases"/>
    <property type="match status" value="1"/>
</dbReference>
<dbReference type="InterPro" id="IPR056647">
    <property type="entry name" value="DUF7745"/>
</dbReference>
<keyword evidence="3" id="KW-1185">Reference proteome</keyword>
<gene>
    <name evidence="2" type="ORF">CR513_43132</name>
</gene>
<protein>
    <recommendedName>
        <fullName evidence="1">DUF7745 domain-containing protein</fullName>
    </recommendedName>
</protein>
<accession>A0A371FEW4</accession>